<feature type="compositionally biased region" description="Acidic residues" evidence="1">
    <location>
        <begin position="198"/>
        <end position="210"/>
    </location>
</feature>
<protein>
    <submittedName>
        <fullName evidence="2">Uncharacterized protein</fullName>
    </submittedName>
</protein>
<evidence type="ECO:0000313" key="3">
    <source>
        <dbReference type="Proteomes" id="UP001550210"/>
    </source>
</evidence>
<name>A0ABV2VBY3_9ACTN</name>
<comment type="caution">
    <text evidence="2">The sequence shown here is derived from an EMBL/GenBank/DDBJ whole genome shotgun (WGS) entry which is preliminary data.</text>
</comment>
<reference evidence="2 3" key="1">
    <citation type="submission" date="2024-06" db="EMBL/GenBank/DDBJ databases">
        <title>The Natural Products Discovery Center: Release of the First 8490 Sequenced Strains for Exploring Actinobacteria Biosynthetic Diversity.</title>
        <authorList>
            <person name="Kalkreuter E."/>
            <person name="Kautsar S.A."/>
            <person name="Yang D."/>
            <person name="Bader C.D."/>
            <person name="Teijaro C.N."/>
            <person name="Fluegel L."/>
            <person name="Davis C.M."/>
            <person name="Simpson J.R."/>
            <person name="Lauterbach L."/>
            <person name="Steele A.D."/>
            <person name="Gui C."/>
            <person name="Meng S."/>
            <person name="Li G."/>
            <person name="Viehrig K."/>
            <person name="Ye F."/>
            <person name="Su P."/>
            <person name="Kiefer A.F."/>
            <person name="Nichols A."/>
            <person name="Cepeda A.J."/>
            <person name="Yan W."/>
            <person name="Fan B."/>
            <person name="Jiang Y."/>
            <person name="Adhikari A."/>
            <person name="Zheng C.-J."/>
            <person name="Schuster L."/>
            <person name="Cowan T.M."/>
            <person name="Smanski M.J."/>
            <person name="Chevrette M.G."/>
            <person name="De Carvalho L.P.S."/>
            <person name="Shen B."/>
        </authorList>
    </citation>
    <scope>NUCLEOTIDE SEQUENCE [LARGE SCALE GENOMIC DNA]</scope>
    <source>
        <strain evidence="2 3">NPDC006434</strain>
    </source>
</reference>
<sequence length="333" mass="34912">DHLRQIADVLTPYLHQNTVGATSAQGMVVTASDAVAASRSENAPDAADAEERSGGRGPDVAPAMRDARGAGEPGEGMAARTAGEGQAVAHSGALDGRLPHDVPDFTPGELDFLGSDEFSGRPQESSDTNGEPHLPYPGDETGGEQWLITEDDAEERVQPGTIRPATSRAAESPEGQPPAKQRRLNDESGADESHLDEWFEQPDAVEDLLDDLSVHGDDFDDVLGRDEFSGRPQESSGANGEPAGPVAPQAPAAGVSTVAGTAAEGHSPATLLQAQVRYAKGRLGSFEAVARIVRASTPRVEGWASSRTSRLEVVHAERLRALVDLLQEPGRTG</sequence>
<accession>A0ABV2VBY3</accession>
<feature type="non-terminal residue" evidence="2">
    <location>
        <position position="333"/>
    </location>
</feature>
<feature type="non-terminal residue" evidence="2">
    <location>
        <position position="1"/>
    </location>
</feature>
<gene>
    <name evidence="2" type="ORF">ABZZ21_43855</name>
</gene>
<organism evidence="2 3">
    <name type="scientific">Streptomyces ossamyceticus</name>
    <dbReference type="NCBI Taxonomy" id="249581"/>
    <lineage>
        <taxon>Bacteria</taxon>
        <taxon>Bacillati</taxon>
        <taxon>Actinomycetota</taxon>
        <taxon>Actinomycetes</taxon>
        <taxon>Kitasatosporales</taxon>
        <taxon>Streptomycetaceae</taxon>
        <taxon>Streptomyces</taxon>
    </lineage>
</organism>
<feature type="compositionally biased region" description="Basic and acidic residues" evidence="1">
    <location>
        <begin position="212"/>
        <end position="229"/>
    </location>
</feature>
<dbReference type="EMBL" id="JBEXPZ010000132">
    <property type="protein sequence ID" value="MET9851339.1"/>
    <property type="molecule type" value="Genomic_DNA"/>
</dbReference>
<feature type="compositionally biased region" description="Low complexity" evidence="1">
    <location>
        <begin position="242"/>
        <end position="263"/>
    </location>
</feature>
<feature type="compositionally biased region" description="Basic and acidic residues" evidence="1">
    <location>
        <begin position="183"/>
        <end position="197"/>
    </location>
</feature>
<dbReference type="Proteomes" id="UP001550210">
    <property type="component" value="Unassembled WGS sequence"/>
</dbReference>
<feature type="region of interest" description="Disordered" evidence="1">
    <location>
        <begin position="33"/>
        <end position="263"/>
    </location>
</feature>
<keyword evidence="3" id="KW-1185">Reference proteome</keyword>
<proteinExistence type="predicted"/>
<evidence type="ECO:0000313" key="2">
    <source>
        <dbReference type="EMBL" id="MET9851339.1"/>
    </source>
</evidence>
<dbReference type="RefSeq" id="WP_355405190.1">
    <property type="nucleotide sequence ID" value="NZ_JBEXPZ010000132.1"/>
</dbReference>
<evidence type="ECO:0000256" key="1">
    <source>
        <dbReference type="SAM" id="MobiDB-lite"/>
    </source>
</evidence>